<evidence type="ECO:0000256" key="1">
    <source>
        <dbReference type="SAM" id="SignalP"/>
    </source>
</evidence>
<gene>
    <name evidence="2" type="ORF">FOB72_07060</name>
</gene>
<dbReference type="Proteomes" id="UP000322822">
    <property type="component" value="Chromosome 1"/>
</dbReference>
<dbReference type="AlphaFoldDB" id="A0A5P2H2R3"/>
<feature type="chain" id="PRO_5024935675" evidence="1">
    <location>
        <begin position="28"/>
        <end position="305"/>
    </location>
</feature>
<name>A0A5P2H2R3_9BURK</name>
<evidence type="ECO:0000313" key="2">
    <source>
        <dbReference type="EMBL" id="QET01825.1"/>
    </source>
</evidence>
<sequence length="305" mass="32890">MSSSLSGPARLALAAASLIALSTPAFAAGTATSIDKVPGKLTTPEGRAVFDREIRGTPQADGFGTQLPEGFTAAQLVRQMVPGANPAALVLAGVKPWPGQPDRYVAVACLAETPERATNERKYWKDQCRTDSTETWFAIFARAAGEEPTLIARTTAPVRTPTDWNGSNLDAPQAVDDGGGPPESWLRFDLAAYKLGEGHPAFGVRAGWSEGYAGGGASFEALYLFMQDGKTLRAVFAAPMSFMKMIAGDWNKDGTRNHDVTDGSNVLVVSDRATAGYRELQLRERKGSWRKTYRWSEKDGLYVPR</sequence>
<reference evidence="2 3" key="1">
    <citation type="submission" date="2019-09" db="EMBL/GenBank/DDBJ databases">
        <title>FDA dAtabase for Regulatory Grade micrObial Sequences (FDA-ARGOS): Supporting development and validation of Infectious Disease Dx tests.</title>
        <authorList>
            <person name="Sciortino C."/>
            <person name="Tallon L."/>
            <person name="Sadzewicz L."/>
            <person name="Vavikolanu K."/>
            <person name="Mehta A."/>
            <person name="Aluvathingal J."/>
            <person name="Nadendla S."/>
            <person name="Nandy P."/>
            <person name="Geyer C."/>
            <person name="Yan Y."/>
            <person name="Sichtig H."/>
        </authorList>
    </citation>
    <scope>NUCLEOTIDE SEQUENCE [LARGE SCALE GENOMIC DNA]</scope>
    <source>
        <strain evidence="2 3">FDAARGOS_664</strain>
    </source>
</reference>
<dbReference type="OrthoDB" id="6592373at2"/>
<dbReference type="RefSeq" id="WP_150371874.1">
    <property type="nucleotide sequence ID" value="NZ_CP044065.1"/>
</dbReference>
<feature type="signal peptide" evidence="1">
    <location>
        <begin position="1"/>
        <end position="27"/>
    </location>
</feature>
<protein>
    <submittedName>
        <fullName evidence="2">Uncharacterized protein</fullName>
    </submittedName>
</protein>
<evidence type="ECO:0000313" key="3">
    <source>
        <dbReference type="Proteomes" id="UP000322822"/>
    </source>
</evidence>
<proteinExistence type="predicted"/>
<dbReference type="EMBL" id="CP044065">
    <property type="protein sequence ID" value="QET01825.1"/>
    <property type="molecule type" value="Genomic_DNA"/>
</dbReference>
<organism evidence="2 3">
    <name type="scientific">Cupriavidus pauculus</name>
    <dbReference type="NCBI Taxonomy" id="82633"/>
    <lineage>
        <taxon>Bacteria</taxon>
        <taxon>Pseudomonadati</taxon>
        <taxon>Pseudomonadota</taxon>
        <taxon>Betaproteobacteria</taxon>
        <taxon>Burkholderiales</taxon>
        <taxon>Burkholderiaceae</taxon>
        <taxon>Cupriavidus</taxon>
    </lineage>
</organism>
<keyword evidence="1" id="KW-0732">Signal</keyword>
<accession>A0A5P2H2R3</accession>